<comment type="caution">
    <text evidence="2">The sequence shown here is derived from an EMBL/GenBank/DDBJ whole genome shotgun (WGS) entry which is preliminary data.</text>
</comment>
<dbReference type="EMBL" id="CAJHNH020005335">
    <property type="protein sequence ID" value="CAG5132409.1"/>
    <property type="molecule type" value="Genomic_DNA"/>
</dbReference>
<sequence>MGGPEQNQHAPKMFKCHGLGYKQFWYFSGNGQIYQDDWHICVSNGQIVTRNACIPDGAIWKYREDKTILHIPTNQCLTASVTRGVLSLANCSDSNYQKWEIQPRRTDVKFPSVENIIVN</sequence>
<dbReference type="Proteomes" id="UP000678393">
    <property type="component" value="Unassembled WGS sequence"/>
</dbReference>
<dbReference type="InterPro" id="IPR000772">
    <property type="entry name" value="Ricin_B_lectin"/>
</dbReference>
<dbReference type="PROSITE" id="PS50231">
    <property type="entry name" value="RICIN_B_LECTIN"/>
    <property type="match status" value="1"/>
</dbReference>
<dbReference type="InterPro" id="IPR035992">
    <property type="entry name" value="Ricin_B-like_lectins"/>
</dbReference>
<dbReference type="AlphaFoldDB" id="A0A8S3ZSF9"/>
<feature type="domain" description="Ricin B lectin" evidence="1">
    <location>
        <begin position="6"/>
        <end position="99"/>
    </location>
</feature>
<dbReference type="OrthoDB" id="6119243at2759"/>
<dbReference type="Gene3D" id="2.80.10.50">
    <property type="match status" value="1"/>
</dbReference>
<gene>
    <name evidence="2" type="ORF">CUNI_LOCUS17967</name>
</gene>
<protein>
    <recommendedName>
        <fullName evidence="1">Ricin B lectin domain-containing protein</fullName>
    </recommendedName>
</protein>
<organism evidence="2 3">
    <name type="scientific">Candidula unifasciata</name>
    <dbReference type="NCBI Taxonomy" id="100452"/>
    <lineage>
        <taxon>Eukaryota</taxon>
        <taxon>Metazoa</taxon>
        <taxon>Spiralia</taxon>
        <taxon>Lophotrochozoa</taxon>
        <taxon>Mollusca</taxon>
        <taxon>Gastropoda</taxon>
        <taxon>Heterobranchia</taxon>
        <taxon>Euthyneura</taxon>
        <taxon>Panpulmonata</taxon>
        <taxon>Eupulmonata</taxon>
        <taxon>Stylommatophora</taxon>
        <taxon>Helicina</taxon>
        <taxon>Helicoidea</taxon>
        <taxon>Geomitridae</taxon>
        <taxon>Candidula</taxon>
    </lineage>
</organism>
<name>A0A8S3ZSF9_9EUPU</name>
<dbReference type="SUPFAM" id="SSF50370">
    <property type="entry name" value="Ricin B-like lectins"/>
    <property type="match status" value="1"/>
</dbReference>
<evidence type="ECO:0000313" key="3">
    <source>
        <dbReference type="Proteomes" id="UP000678393"/>
    </source>
</evidence>
<dbReference type="Pfam" id="PF00652">
    <property type="entry name" value="Ricin_B_lectin"/>
    <property type="match status" value="1"/>
</dbReference>
<reference evidence="2" key="1">
    <citation type="submission" date="2021-04" db="EMBL/GenBank/DDBJ databases">
        <authorList>
            <consortium name="Molecular Ecology Group"/>
        </authorList>
    </citation>
    <scope>NUCLEOTIDE SEQUENCE</scope>
</reference>
<evidence type="ECO:0000259" key="1">
    <source>
        <dbReference type="Pfam" id="PF00652"/>
    </source>
</evidence>
<proteinExistence type="predicted"/>
<accession>A0A8S3ZSF9</accession>
<evidence type="ECO:0000313" key="2">
    <source>
        <dbReference type="EMBL" id="CAG5132409.1"/>
    </source>
</evidence>
<keyword evidence="3" id="KW-1185">Reference proteome</keyword>